<accession>A0A1I8F8T5</accession>
<organism evidence="2 3">
    <name type="scientific">Macrostomum lignano</name>
    <dbReference type="NCBI Taxonomy" id="282301"/>
    <lineage>
        <taxon>Eukaryota</taxon>
        <taxon>Metazoa</taxon>
        <taxon>Spiralia</taxon>
        <taxon>Lophotrochozoa</taxon>
        <taxon>Platyhelminthes</taxon>
        <taxon>Rhabditophora</taxon>
        <taxon>Macrostomorpha</taxon>
        <taxon>Macrostomida</taxon>
        <taxon>Macrostomidae</taxon>
        <taxon>Macrostomum</taxon>
    </lineage>
</organism>
<evidence type="ECO:0000256" key="1">
    <source>
        <dbReference type="SAM" id="MobiDB-lite"/>
    </source>
</evidence>
<evidence type="ECO:0000313" key="2">
    <source>
        <dbReference type="Proteomes" id="UP000095280"/>
    </source>
</evidence>
<dbReference type="WBParaSite" id="maker-unitig_24372-snap-gene-0.2-mRNA-1">
    <property type="protein sequence ID" value="maker-unitig_24372-snap-gene-0.2-mRNA-1"/>
    <property type="gene ID" value="maker-unitig_24372-snap-gene-0.2"/>
</dbReference>
<dbReference type="Proteomes" id="UP000095280">
    <property type="component" value="Unplaced"/>
</dbReference>
<feature type="region of interest" description="Disordered" evidence="1">
    <location>
        <begin position="343"/>
        <end position="379"/>
    </location>
</feature>
<name>A0A1I8F8T5_9PLAT</name>
<protein>
    <submittedName>
        <fullName evidence="3">Cyclic nucleotide-binding domain-containing protein</fullName>
    </submittedName>
</protein>
<keyword evidence="2" id="KW-1185">Reference proteome</keyword>
<reference evidence="3" key="1">
    <citation type="submission" date="2016-11" db="UniProtKB">
        <authorList>
            <consortium name="WormBaseParasite"/>
        </authorList>
    </citation>
    <scope>IDENTIFICATION</scope>
</reference>
<feature type="compositionally biased region" description="Basic residues" evidence="1">
    <location>
        <begin position="485"/>
        <end position="498"/>
    </location>
</feature>
<feature type="compositionally biased region" description="Basic and acidic residues" evidence="1">
    <location>
        <begin position="499"/>
        <end position="513"/>
    </location>
</feature>
<dbReference type="AlphaFoldDB" id="A0A1I8F8T5"/>
<feature type="region of interest" description="Disordered" evidence="1">
    <location>
        <begin position="460"/>
        <end position="513"/>
    </location>
</feature>
<feature type="compositionally biased region" description="Basic and acidic residues" evidence="1">
    <location>
        <begin position="218"/>
        <end position="228"/>
    </location>
</feature>
<proteinExistence type="predicted"/>
<feature type="region of interest" description="Disordered" evidence="1">
    <location>
        <begin position="216"/>
        <end position="237"/>
    </location>
</feature>
<sequence>AIREIGRVTATCSVPCQRADHSQGEKGPQFLLVITGRVSVYVNSDAEQASSCHCSCGRAGLGAGVPTKQTGPEADARRCRRGCDLAFLDDANKLASHGEDAERVAQPLARPLTCCRWARATHSARSPSPVLTASVRRSVICDEMSQCYLPAAGVPDDRELHRHLPRVRQLETEAAAEACANSLHKEVYGYGEPIVQQGQKSGGLFFIVGCSPTNQVAGEHEESEKDEQSSAAPAATPAPAAAAVQAGLLRHRQGYQAAEQSSAVVRSEIALLGEGEILGQVELLASFRRESHNCDKRRQHLRLLAESRQLSPTAVSQRAALWPSCAKRSCSVCSLVHVGPSDASTLGQDPRIAGVPRRQRHRSNRASTDPVAAGEEQRQLQQQQRQAWLMHTRKQPPPGDLLWQHMLAMYVEGPQPAGPARPMRRSTIRHLLPVNAERSRRHLRERSSRLKLVASLQNEMRKRPGSLSWTAGSRSLKMWQQQQQQRRRTVPRSRRRCCKRELEASEKESLGSG</sequence>
<evidence type="ECO:0000313" key="3">
    <source>
        <dbReference type="WBParaSite" id="maker-unitig_24372-snap-gene-0.2-mRNA-1"/>
    </source>
</evidence>